<sequence>MAGRIEDYALIGDLQTAALVGKDGSVDWLCLPRFDSPSCFAGLLGDRRHGAWRIAPATGGECTRRRYLGDSLVLESLWATPDGTVRIIDFMPQRDRAPQLVRIVEGVSGTVPMRGELRLRFNYGRVHPWVRRTEHHRVAVAGPDSAWLRVPTGVHTYGEDGTTASDFTVSAGDQVPFVLTWQPSHLHAPPRADSVQALASTLDGWERWASDCHYDGEWHRAVLRSLITLKALAYEPTGGIVAAPTASLPEVLGGERNWDYRFCWLRDSSLTLSALLRGGFREEAAAWRKWLLRAIAGDPGDLQAVYGVAGERGLPEIEADWLPGYDGSTPVRFGNVAVRQLQLDVYGEVVDTMHLALQAGIPMERQVWSLLRTLMAYLEKHWTEPDEGLWEVRGARRHFVHSKVMAWVAADRALKMAELTGLPAPVDRWREMRDAVHADVCENGVDRRRGLFVQDYGGQDLDAATLFVVKSGFLPPDDPRVVRTVDAVRTGLDHGGLIRRYSVGSPADGLPGNEGAFLACSFWLADALGAIGRTGEARDLFVRLVSLGNDVGLLAEEWDPHSGRQLGNMPQAFSHVALVNSAFELAARHPEQG</sequence>
<name>A0ABN1TSJ6_9ACTN</name>
<comment type="caution">
    <text evidence="3">The sequence shown here is derived from an EMBL/GenBank/DDBJ whole genome shotgun (WGS) entry which is preliminary data.</text>
</comment>
<dbReference type="InterPro" id="IPR011613">
    <property type="entry name" value="GH15-like"/>
</dbReference>
<dbReference type="Proteomes" id="UP001499987">
    <property type="component" value="Unassembled WGS sequence"/>
</dbReference>
<protein>
    <submittedName>
        <fullName evidence="3">Glycoside hydrolase family 15 protein</fullName>
    </submittedName>
</protein>
<evidence type="ECO:0000313" key="3">
    <source>
        <dbReference type="EMBL" id="GAA1097047.1"/>
    </source>
</evidence>
<evidence type="ECO:0000313" key="4">
    <source>
        <dbReference type="Proteomes" id="UP001499987"/>
    </source>
</evidence>
<accession>A0ABN1TSJ6</accession>
<dbReference type="EMBL" id="BAAALD010000045">
    <property type="protein sequence ID" value="GAA1097047.1"/>
    <property type="molecule type" value="Genomic_DNA"/>
</dbReference>
<feature type="domain" description="Trehalase-like N-terminal" evidence="2">
    <location>
        <begin position="2"/>
        <end position="166"/>
    </location>
</feature>
<dbReference type="InterPro" id="IPR012341">
    <property type="entry name" value="6hp_glycosidase-like_sf"/>
</dbReference>
<dbReference type="Pfam" id="PF00723">
    <property type="entry name" value="Glyco_hydro_15"/>
    <property type="match status" value="1"/>
</dbReference>
<keyword evidence="3" id="KW-0378">Hydrolase</keyword>
<dbReference type="GO" id="GO:0016787">
    <property type="term" value="F:hydrolase activity"/>
    <property type="evidence" value="ECO:0007669"/>
    <property type="project" value="UniProtKB-KW"/>
</dbReference>
<reference evidence="3 4" key="1">
    <citation type="journal article" date="2019" name="Int. J. Syst. Evol. Microbiol.">
        <title>The Global Catalogue of Microorganisms (GCM) 10K type strain sequencing project: providing services to taxonomists for standard genome sequencing and annotation.</title>
        <authorList>
            <consortium name="The Broad Institute Genomics Platform"/>
            <consortium name="The Broad Institute Genome Sequencing Center for Infectious Disease"/>
            <person name="Wu L."/>
            <person name="Ma J."/>
        </authorList>
    </citation>
    <scope>NUCLEOTIDE SEQUENCE [LARGE SCALE GENOMIC DNA]</scope>
    <source>
        <strain evidence="3 4">JCM 13002</strain>
    </source>
</reference>
<organism evidence="3 4">
    <name type="scientific">Kitasatospora arboriphila</name>
    <dbReference type="NCBI Taxonomy" id="258052"/>
    <lineage>
        <taxon>Bacteria</taxon>
        <taxon>Bacillati</taxon>
        <taxon>Actinomycetota</taxon>
        <taxon>Actinomycetes</taxon>
        <taxon>Kitasatosporales</taxon>
        <taxon>Streptomycetaceae</taxon>
        <taxon>Kitasatospora</taxon>
    </lineage>
</organism>
<dbReference type="RefSeq" id="WP_344625462.1">
    <property type="nucleotide sequence ID" value="NZ_BAAALD010000045.1"/>
</dbReference>
<dbReference type="PANTHER" id="PTHR31616">
    <property type="entry name" value="TREHALASE"/>
    <property type="match status" value="1"/>
</dbReference>
<gene>
    <name evidence="3" type="ORF">GCM10009663_45090</name>
</gene>
<dbReference type="InterPro" id="IPR008928">
    <property type="entry name" value="6-hairpin_glycosidase_sf"/>
</dbReference>
<dbReference type="PANTHER" id="PTHR31616:SF0">
    <property type="entry name" value="GLUCAN 1,4-ALPHA-GLUCOSIDASE"/>
    <property type="match status" value="1"/>
</dbReference>
<feature type="domain" description="GH15-like" evidence="1">
    <location>
        <begin position="220"/>
        <end position="581"/>
    </location>
</feature>
<dbReference type="Gene3D" id="1.50.10.10">
    <property type="match status" value="1"/>
</dbReference>
<evidence type="ECO:0000259" key="2">
    <source>
        <dbReference type="Pfam" id="PF19291"/>
    </source>
</evidence>
<dbReference type="SUPFAM" id="SSF48208">
    <property type="entry name" value="Six-hairpin glycosidases"/>
    <property type="match status" value="1"/>
</dbReference>
<dbReference type="InterPro" id="IPR045582">
    <property type="entry name" value="Trehalase-like_N"/>
</dbReference>
<keyword evidence="4" id="KW-1185">Reference proteome</keyword>
<evidence type="ECO:0000259" key="1">
    <source>
        <dbReference type="Pfam" id="PF00723"/>
    </source>
</evidence>
<proteinExistence type="predicted"/>
<dbReference type="Pfam" id="PF19291">
    <property type="entry name" value="TREH_N"/>
    <property type="match status" value="1"/>
</dbReference>